<organism evidence="1 2">
    <name type="scientific">Enterococcus mundtii</name>
    <dbReference type="NCBI Taxonomy" id="53346"/>
    <lineage>
        <taxon>Bacteria</taxon>
        <taxon>Bacillati</taxon>
        <taxon>Bacillota</taxon>
        <taxon>Bacilli</taxon>
        <taxon>Lactobacillales</taxon>
        <taxon>Enterococcaceae</taxon>
        <taxon>Enterococcus</taxon>
    </lineage>
</organism>
<evidence type="ECO:0000313" key="2">
    <source>
        <dbReference type="Proteomes" id="UP000195024"/>
    </source>
</evidence>
<evidence type="ECO:0000313" key="1">
    <source>
        <dbReference type="EMBL" id="OTP27712.1"/>
    </source>
</evidence>
<protein>
    <submittedName>
        <fullName evidence="1">Uncharacterized protein</fullName>
    </submittedName>
</protein>
<reference evidence="1 2" key="1">
    <citation type="submission" date="2017-05" db="EMBL/GenBank/DDBJ databases">
        <title>The Genome Sequence of Enterococcus mundtii 6B1_DIV0119.</title>
        <authorList>
            <consortium name="The Broad Institute Genomics Platform"/>
            <consortium name="The Broad Institute Genomic Center for Infectious Diseases"/>
            <person name="Earl A."/>
            <person name="Manson A."/>
            <person name="Schwartman J."/>
            <person name="Gilmore M."/>
            <person name="Abouelleil A."/>
            <person name="Cao P."/>
            <person name="Chapman S."/>
            <person name="Cusick C."/>
            <person name="Shea T."/>
            <person name="Young S."/>
            <person name="Neafsey D."/>
            <person name="Nusbaum C."/>
            <person name="Birren B."/>
        </authorList>
    </citation>
    <scope>NUCLEOTIDE SEQUENCE [LARGE SCALE GENOMIC DNA]</scope>
    <source>
        <strain evidence="1 2">6B1_DIV0119</strain>
    </source>
</reference>
<dbReference type="Proteomes" id="UP000195024">
    <property type="component" value="Unassembled WGS sequence"/>
</dbReference>
<sequence length="101" mass="12457">MIIHDNVMLWIAYDPKKRFEKELYKVWNTKINFNLIENKLLLHLYQTDKNYFMLPASKTKNNMNVYFLFDIVTDVPNTRLQHRRYDFKKRLFINPELVELT</sequence>
<comment type="caution">
    <text evidence="1">The sequence shown here is derived from an EMBL/GenBank/DDBJ whole genome shotgun (WGS) entry which is preliminary data.</text>
</comment>
<dbReference type="InterPro" id="IPR046004">
    <property type="entry name" value="DUF5960"/>
</dbReference>
<name>A0A242L279_ENTMU</name>
<dbReference type="Pfam" id="PF19385">
    <property type="entry name" value="DUF5960"/>
    <property type="match status" value="1"/>
</dbReference>
<gene>
    <name evidence="1" type="ORF">A5802_001448</name>
</gene>
<accession>A0A242L279</accession>
<proteinExistence type="predicted"/>
<dbReference type="EMBL" id="NGMS01000001">
    <property type="protein sequence ID" value="OTP27712.1"/>
    <property type="molecule type" value="Genomic_DNA"/>
</dbReference>
<dbReference type="AlphaFoldDB" id="A0A242L279"/>